<dbReference type="Gene3D" id="3.30.565.10">
    <property type="entry name" value="Histidine kinase-like ATPase, C-terminal domain"/>
    <property type="match status" value="1"/>
</dbReference>
<keyword evidence="1" id="KW-1133">Transmembrane helix</keyword>
<evidence type="ECO:0000259" key="2">
    <source>
        <dbReference type="Pfam" id="PF06580"/>
    </source>
</evidence>
<organism evidence="3 4">
    <name type="scientific">Rapidithrix thailandica</name>
    <dbReference type="NCBI Taxonomy" id="413964"/>
    <lineage>
        <taxon>Bacteria</taxon>
        <taxon>Pseudomonadati</taxon>
        <taxon>Bacteroidota</taxon>
        <taxon>Cytophagia</taxon>
        <taxon>Cytophagales</taxon>
        <taxon>Flammeovirgaceae</taxon>
        <taxon>Rapidithrix</taxon>
    </lineage>
</organism>
<keyword evidence="3" id="KW-0418">Kinase</keyword>
<comment type="caution">
    <text evidence="3">The sequence shown here is derived from an EMBL/GenBank/DDBJ whole genome shotgun (WGS) entry which is preliminary data.</text>
</comment>
<protein>
    <submittedName>
        <fullName evidence="3">Histidine kinase</fullName>
    </submittedName>
</protein>
<proteinExistence type="predicted"/>
<evidence type="ECO:0000256" key="1">
    <source>
        <dbReference type="SAM" id="Phobius"/>
    </source>
</evidence>
<evidence type="ECO:0000313" key="3">
    <source>
        <dbReference type="EMBL" id="MEN7550276.1"/>
    </source>
</evidence>
<dbReference type="InterPro" id="IPR010559">
    <property type="entry name" value="Sig_transdc_His_kin_internal"/>
</dbReference>
<dbReference type="InterPro" id="IPR050640">
    <property type="entry name" value="Bact_2-comp_sensor_kinase"/>
</dbReference>
<feature type="domain" description="Signal transduction histidine kinase internal region" evidence="2">
    <location>
        <begin position="187"/>
        <end position="265"/>
    </location>
</feature>
<keyword evidence="4" id="KW-1185">Reference proteome</keyword>
<feature type="transmembrane region" description="Helical" evidence="1">
    <location>
        <begin position="106"/>
        <end position="126"/>
    </location>
</feature>
<dbReference type="InterPro" id="IPR036890">
    <property type="entry name" value="HATPase_C_sf"/>
</dbReference>
<dbReference type="GO" id="GO:0000155">
    <property type="term" value="F:phosphorelay sensor kinase activity"/>
    <property type="evidence" value="ECO:0007669"/>
    <property type="project" value="InterPro"/>
</dbReference>
<dbReference type="PANTHER" id="PTHR34220">
    <property type="entry name" value="SENSOR HISTIDINE KINASE YPDA"/>
    <property type="match status" value="1"/>
</dbReference>
<dbReference type="Pfam" id="PF06580">
    <property type="entry name" value="His_kinase"/>
    <property type="match status" value="1"/>
</dbReference>
<reference evidence="3 4" key="1">
    <citation type="submission" date="2024-04" db="EMBL/GenBank/DDBJ databases">
        <title>Novel genus in family Flammeovirgaceae.</title>
        <authorList>
            <person name="Nguyen T.H."/>
            <person name="Vuong T.Q."/>
            <person name="Le H."/>
            <person name="Kim S.-G."/>
        </authorList>
    </citation>
    <scope>NUCLEOTIDE SEQUENCE [LARGE SCALE GENOMIC DNA]</scope>
    <source>
        <strain evidence="3 4">JCM 23209</strain>
    </source>
</reference>
<keyword evidence="3" id="KW-0808">Transferase</keyword>
<keyword evidence="1" id="KW-0812">Transmembrane</keyword>
<keyword evidence="1" id="KW-0472">Membrane</keyword>
<feature type="transmembrane region" description="Helical" evidence="1">
    <location>
        <begin position="71"/>
        <end position="94"/>
    </location>
</feature>
<dbReference type="PANTHER" id="PTHR34220:SF7">
    <property type="entry name" value="SENSOR HISTIDINE KINASE YPDA"/>
    <property type="match status" value="1"/>
</dbReference>
<name>A0AAW9SBE2_9BACT</name>
<dbReference type="EMBL" id="JBDKWZ010000013">
    <property type="protein sequence ID" value="MEN7550276.1"/>
    <property type="molecule type" value="Genomic_DNA"/>
</dbReference>
<dbReference type="GO" id="GO:0016020">
    <property type="term" value="C:membrane"/>
    <property type="evidence" value="ECO:0007669"/>
    <property type="project" value="InterPro"/>
</dbReference>
<feature type="transmembrane region" description="Helical" evidence="1">
    <location>
        <begin position="146"/>
        <end position="167"/>
    </location>
</feature>
<dbReference type="SUPFAM" id="SSF55874">
    <property type="entry name" value="ATPase domain of HSP90 chaperone/DNA topoisomerase II/histidine kinase"/>
    <property type="match status" value="1"/>
</dbReference>
<dbReference type="Proteomes" id="UP001403385">
    <property type="component" value="Unassembled WGS sequence"/>
</dbReference>
<evidence type="ECO:0000313" key="4">
    <source>
        <dbReference type="Proteomes" id="UP001403385"/>
    </source>
</evidence>
<feature type="transmembrane region" description="Helical" evidence="1">
    <location>
        <begin position="40"/>
        <end position="59"/>
    </location>
</feature>
<dbReference type="AlphaFoldDB" id="A0AAW9SBE2"/>
<dbReference type="RefSeq" id="WP_346823057.1">
    <property type="nucleotide sequence ID" value="NZ_JBDKWZ010000013.1"/>
</dbReference>
<accession>A0AAW9SBE2</accession>
<gene>
    <name evidence="3" type="ORF">AAG747_20320</name>
</gene>
<sequence>MKKDTLSGNLPSTPVEQLLFSESGYHFHALNKGWRISKRILYWICQIGGWTTYGAYLTFLQSTNGNLSQQVLVDTVVTTLCLLVLSHFYRNYIVKNHWIKLLFGKLLLRIILTSFLLSLFFIPIALGITSLINQQYLQSQLTSSNLITSLLGGAFLFFSWSVCYFLYHYVSSYNRNLKWEALVNEFELNKLRSQLNPHFIFNALNTVNALIDEDPVKAKASVYQLSNILRNSLLMDKKKVIPFEEEFKIVRDYLALESTRFEERLKVEYHIQEESLQYKVPPLMIQTIVENGIKHGISKLKNGGFINITTKVDNDEVLVFEIRNSGQYKPIGKQEGYGLKSTIQRLKLLYNEKASFQIVNENQQVLTEIRIPKWNNADPVISST</sequence>